<evidence type="ECO:0000313" key="2">
    <source>
        <dbReference type="Proteomes" id="UP000828390"/>
    </source>
</evidence>
<accession>A0A9D4RB71</accession>
<reference evidence="1" key="2">
    <citation type="submission" date="2020-11" db="EMBL/GenBank/DDBJ databases">
        <authorList>
            <person name="McCartney M.A."/>
            <person name="Auch B."/>
            <person name="Kono T."/>
            <person name="Mallez S."/>
            <person name="Becker A."/>
            <person name="Gohl D.M."/>
            <person name="Silverstein K.A.T."/>
            <person name="Koren S."/>
            <person name="Bechman K.B."/>
            <person name="Herman A."/>
            <person name="Abrahante J.E."/>
            <person name="Garbe J."/>
        </authorList>
    </citation>
    <scope>NUCLEOTIDE SEQUENCE</scope>
    <source>
        <strain evidence="1">Duluth1</strain>
        <tissue evidence="1">Whole animal</tissue>
    </source>
</reference>
<keyword evidence="2" id="KW-1185">Reference proteome</keyword>
<sequence length="103" mass="9937">MALVSVAETVVAVASAAAVTVEVAAALKVAAATVLGRWRRGGAAGAVRRGWRDRGVGGGLGGGDCGHGCGVGAVAAVVATAGAVVGLEVCGGFEVHFQMLFCN</sequence>
<protein>
    <submittedName>
        <fullName evidence="1">Uncharacterized protein</fullName>
    </submittedName>
</protein>
<dbReference type="Proteomes" id="UP000828390">
    <property type="component" value="Unassembled WGS sequence"/>
</dbReference>
<comment type="caution">
    <text evidence="1">The sequence shown here is derived from an EMBL/GenBank/DDBJ whole genome shotgun (WGS) entry which is preliminary data.</text>
</comment>
<evidence type="ECO:0000313" key="1">
    <source>
        <dbReference type="EMBL" id="KAH3861058.1"/>
    </source>
</evidence>
<organism evidence="1 2">
    <name type="scientific">Dreissena polymorpha</name>
    <name type="common">Zebra mussel</name>
    <name type="synonym">Mytilus polymorpha</name>
    <dbReference type="NCBI Taxonomy" id="45954"/>
    <lineage>
        <taxon>Eukaryota</taxon>
        <taxon>Metazoa</taxon>
        <taxon>Spiralia</taxon>
        <taxon>Lophotrochozoa</taxon>
        <taxon>Mollusca</taxon>
        <taxon>Bivalvia</taxon>
        <taxon>Autobranchia</taxon>
        <taxon>Heteroconchia</taxon>
        <taxon>Euheterodonta</taxon>
        <taxon>Imparidentia</taxon>
        <taxon>Neoheterodontei</taxon>
        <taxon>Myida</taxon>
        <taxon>Dreissenoidea</taxon>
        <taxon>Dreissenidae</taxon>
        <taxon>Dreissena</taxon>
    </lineage>
</organism>
<name>A0A9D4RB71_DREPO</name>
<dbReference type="AlphaFoldDB" id="A0A9D4RB71"/>
<reference evidence="1" key="1">
    <citation type="journal article" date="2019" name="bioRxiv">
        <title>The Genome of the Zebra Mussel, Dreissena polymorpha: A Resource for Invasive Species Research.</title>
        <authorList>
            <person name="McCartney M.A."/>
            <person name="Auch B."/>
            <person name="Kono T."/>
            <person name="Mallez S."/>
            <person name="Zhang Y."/>
            <person name="Obille A."/>
            <person name="Becker A."/>
            <person name="Abrahante J.E."/>
            <person name="Garbe J."/>
            <person name="Badalamenti J.P."/>
            <person name="Herman A."/>
            <person name="Mangelson H."/>
            <person name="Liachko I."/>
            <person name="Sullivan S."/>
            <person name="Sone E.D."/>
            <person name="Koren S."/>
            <person name="Silverstein K.A.T."/>
            <person name="Beckman K.B."/>
            <person name="Gohl D.M."/>
        </authorList>
    </citation>
    <scope>NUCLEOTIDE SEQUENCE</scope>
    <source>
        <strain evidence="1">Duluth1</strain>
        <tissue evidence="1">Whole animal</tissue>
    </source>
</reference>
<dbReference type="EMBL" id="JAIWYP010000002">
    <property type="protein sequence ID" value="KAH3861058.1"/>
    <property type="molecule type" value="Genomic_DNA"/>
</dbReference>
<gene>
    <name evidence="1" type="ORF">DPMN_023986</name>
</gene>
<proteinExistence type="predicted"/>